<sequence length="201" mass="21845">MPSKRPPWVLVPATPTPSPSVVKKNAGSQSSLLQSIEDILDQTITPSLPYDIVVVRAVLPGWSTRNFPSLSSSPSRLATANSLLPSSSPLKDDDEEEDGEELWMEKSEQPECRSLLKELISVKLSSPSLSTNVGIIWREGTNAASGIQPSLMHDVIEISDSEDERPLVRKQLMPSMEDIIDISDLEDDRAGSPIQVSVATA</sequence>
<proteinExistence type="predicted"/>
<protein>
    <submittedName>
        <fullName evidence="2">Uncharacterized protein</fullName>
    </submittedName>
</protein>
<evidence type="ECO:0000313" key="2">
    <source>
        <dbReference type="EMBL" id="OBZ69376.1"/>
    </source>
</evidence>
<reference evidence="2 3" key="1">
    <citation type="submission" date="2016-03" db="EMBL/GenBank/DDBJ databases">
        <title>Whole genome sequencing of Grifola frondosa 9006-11.</title>
        <authorList>
            <person name="Min B."/>
            <person name="Park H."/>
            <person name="Kim J.-G."/>
            <person name="Cho H."/>
            <person name="Oh Y.-L."/>
            <person name="Kong W.-S."/>
            <person name="Choi I.-G."/>
        </authorList>
    </citation>
    <scope>NUCLEOTIDE SEQUENCE [LARGE SCALE GENOMIC DNA]</scope>
    <source>
        <strain evidence="2 3">9006-11</strain>
    </source>
</reference>
<name>A0A1C7LYS3_GRIFR</name>
<feature type="compositionally biased region" description="Acidic residues" evidence="1">
    <location>
        <begin position="92"/>
        <end position="102"/>
    </location>
</feature>
<gene>
    <name evidence="2" type="ORF">A0H81_10631</name>
</gene>
<feature type="region of interest" description="Disordered" evidence="1">
    <location>
        <begin position="1"/>
        <end position="27"/>
    </location>
</feature>
<evidence type="ECO:0000256" key="1">
    <source>
        <dbReference type="SAM" id="MobiDB-lite"/>
    </source>
</evidence>
<dbReference type="Proteomes" id="UP000092993">
    <property type="component" value="Unassembled WGS sequence"/>
</dbReference>
<dbReference type="EMBL" id="LUGG01000017">
    <property type="protein sequence ID" value="OBZ69376.1"/>
    <property type="molecule type" value="Genomic_DNA"/>
</dbReference>
<keyword evidence="3" id="KW-1185">Reference proteome</keyword>
<dbReference type="AlphaFoldDB" id="A0A1C7LYS3"/>
<feature type="compositionally biased region" description="Polar residues" evidence="1">
    <location>
        <begin position="68"/>
        <end position="81"/>
    </location>
</feature>
<comment type="caution">
    <text evidence="2">The sequence shown here is derived from an EMBL/GenBank/DDBJ whole genome shotgun (WGS) entry which is preliminary data.</text>
</comment>
<evidence type="ECO:0000313" key="3">
    <source>
        <dbReference type="Proteomes" id="UP000092993"/>
    </source>
</evidence>
<feature type="region of interest" description="Disordered" evidence="1">
    <location>
        <begin position="68"/>
        <end position="108"/>
    </location>
</feature>
<accession>A0A1C7LYS3</accession>
<organism evidence="2 3">
    <name type="scientific">Grifola frondosa</name>
    <name type="common">Maitake</name>
    <name type="synonym">Polyporus frondosus</name>
    <dbReference type="NCBI Taxonomy" id="5627"/>
    <lineage>
        <taxon>Eukaryota</taxon>
        <taxon>Fungi</taxon>
        <taxon>Dikarya</taxon>
        <taxon>Basidiomycota</taxon>
        <taxon>Agaricomycotina</taxon>
        <taxon>Agaricomycetes</taxon>
        <taxon>Polyporales</taxon>
        <taxon>Grifolaceae</taxon>
        <taxon>Grifola</taxon>
    </lineage>
</organism>